<dbReference type="GO" id="GO:0043565">
    <property type="term" value="F:sequence-specific DNA binding"/>
    <property type="evidence" value="ECO:0007669"/>
    <property type="project" value="InterPro"/>
</dbReference>
<evidence type="ECO:0000259" key="4">
    <source>
        <dbReference type="PROSITE" id="PS01124"/>
    </source>
</evidence>
<dbReference type="PATRIC" id="fig|1218507.3.peg.1271"/>
<dbReference type="AlphaFoldDB" id="A0A0F4LEQ3"/>
<dbReference type="Gene3D" id="2.60.120.10">
    <property type="entry name" value="Jelly Rolls"/>
    <property type="match status" value="1"/>
</dbReference>
<accession>A0A0F4LEQ3</accession>
<keyword evidence="1" id="KW-0805">Transcription regulation</keyword>
<name>A0A0F4LEQ3_9LACO</name>
<keyword evidence="2" id="KW-0238">DNA-binding</keyword>
<protein>
    <recommendedName>
        <fullName evidence="4">HTH araC/xylS-type domain-containing protein</fullName>
    </recommendedName>
</protein>
<dbReference type="PANTHER" id="PTHR43280">
    <property type="entry name" value="ARAC-FAMILY TRANSCRIPTIONAL REGULATOR"/>
    <property type="match status" value="1"/>
</dbReference>
<dbReference type="InterPro" id="IPR013096">
    <property type="entry name" value="Cupin_2"/>
</dbReference>
<dbReference type="PANTHER" id="PTHR43280:SF2">
    <property type="entry name" value="HTH-TYPE TRANSCRIPTIONAL REGULATOR EXSA"/>
    <property type="match status" value="1"/>
</dbReference>
<dbReference type="SUPFAM" id="SSF51215">
    <property type="entry name" value="Regulatory protein AraC"/>
    <property type="match status" value="1"/>
</dbReference>
<dbReference type="InterPro" id="IPR014710">
    <property type="entry name" value="RmlC-like_jellyroll"/>
</dbReference>
<dbReference type="SMART" id="SM00342">
    <property type="entry name" value="HTH_ARAC"/>
    <property type="match status" value="1"/>
</dbReference>
<gene>
    <name evidence="5" type="ORF">JF74_10960</name>
</gene>
<dbReference type="HOGENOM" id="CLU_000445_88_3_9"/>
<dbReference type="GO" id="GO:0003700">
    <property type="term" value="F:DNA-binding transcription factor activity"/>
    <property type="evidence" value="ECO:0007669"/>
    <property type="project" value="InterPro"/>
</dbReference>
<comment type="caution">
    <text evidence="5">The sequence shown here is derived from an EMBL/GenBank/DDBJ whole genome shotgun (WGS) entry which is preliminary data.</text>
</comment>
<evidence type="ECO:0000256" key="1">
    <source>
        <dbReference type="ARBA" id="ARBA00023015"/>
    </source>
</evidence>
<dbReference type="EMBL" id="JXLI01000010">
    <property type="protein sequence ID" value="KJY56744.1"/>
    <property type="molecule type" value="Genomic_DNA"/>
</dbReference>
<dbReference type="Gene3D" id="1.10.10.60">
    <property type="entry name" value="Homeodomain-like"/>
    <property type="match status" value="2"/>
</dbReference>
<evidence type="ECO:0000313" key="5">
    <source>
        <dbReference type="EMBL" id="KJY56744.1"/>
    </source>
</evidence>
<sequence length="278" mass="32646">MFRHEIVITQGILPFKIIIHNKSVIQITKHWHQSLEIDYTVHGDGDYFVSGHKTHLKDGDFIIINSGEVHGVENIAPGDKRRSLTLLIPAKTMKKMVPNIANYYFVSQHTDPKKNKIIKKELAAIYYLWTKKDNHYAQIEILGHFYLLFSHLLQDFLVQKNEVLTFNEVKKQDKVKEIIAYLSQNFTENLTLSDIAKHFNFSKNYLDRLFEKEVHTSLMHYLQLIRLQYAYQEIANTNLPINIIADHCGFANVKSLQKLFKKIYQVSPKQYREQLKSQ</sequence>
<dbReference type="InterPro" id="IPR018060">
    <property type="entry name" value="HTH_AraC"/>
</dbReference>
<dbReference type="STRING" id="1218507.JF74_10960"/>
<dbReference type="Proteomes" id="UP000033531">
    <property type="component" value="Unassembled WGS sequence"/>
</dbReference>
<organism evidence="5 6">
    <name type="scientific">Lactobacillus melliventris</name>
    <dbReference type="NCBI Taxonomy" id="1218507"/>
    <lineage>
        <taxon>Bacteria</taxon>
        <taxon>Bacillati</taxon>
        <taxon>Bacillota</taxon>
        <taxon>Bacilli</taxon>
        <taxon>Lactobacillales</taxon>
        <taxon>Lactobacillaceae</taxon>
        <taxon>Lactobacillus</taxon>
    </lineage>
</organism>
<dbReference type="OrthoDB" id="2211832at2"/>
<dbReference type="RefSeq" id="WP_046325006.1">
    <property type="nucleotide sequence ID" value="NZ_JBHTMT010000001.1"/>
</dbReference>
<dbReference type="InterPro" id="IPR009057">
    <property type="entry name" value="Homeodomain-like_sf"/>
</dbReference>
<evidence type="ECO:0000256" key="2">
    <source>
        <dbReference type="ARBA" id="ARBA00023125"/>
    </source>
</evidence>
<dbReference type="InterPro" id="IPR037923">
    <property type="entry name" value="HTH-like"/>
</dbReference>
<evidence type="ECO:0000313" key="6">
    <source>
        <dbReference type="Proteomes" id="UP000033531"/>
    </source>
</evidence>
<dbReference type="SUPFAM" id="SSF46689">
    <property type="entry name" value="Homeodomain-like"/>
    <property type="match status" value="2"/>
</dbReference>
<dbReference type="Pfam" id="PF07883">
    <property type="entry name" value="Cupin_2"/>
    <property type="match status" value="1"/>
</dbReference>
<dbReference type="Pfam" id="PF12833">
    <property type="entry name" value="HTH_18"/>
    <property type="match status" value="1"/>
</dbReference>
<evidence type="ECO:0000256" key="3">
    <source>
        <dbReference type="ARBA" id="ARBA00023163"/>
    </source>
</evidence>
<reference evidence="5 6" key="1">
    <citation type="submission" date="2015-01" db="EMBL/GenBank/DDBJ databases">
        <title>Comparative genomics of the lactic acid bacteria isolated from the honey bee gut.</title>
        <authorList>
            <person name="Ellegaard K.M."/>
            <person name="Tamarit D."/>
            <person name="Javelind E."/>
            <person name="Olofsson T."/>
            <person name="Andersson S.G."/>
            <person name="Vasquez A."/>
        </authorList>
    </citation>
    <scope>NUCLEOTIDE SEQUENCE [LARGE SCALE GENOMIC DNA]</scope>
    <source>
        <strain evidence="5 6">Hma8</strain>
    </source>
</reference>
<proteinExistence type="predicted"/>
<dbReference type="PROSITE" id="PS01124">
    <property type="entry name" value="HTH_ARAC_FAMILY_2"/>
    <property type="match status" value="1"/>
</dbReference>
<feature type="domain" description="HTH araC/xylS-type" evidence="4">
    <location>
        <begin position="176"/>
        <end position="274"/>
    </location>
</feature>
<keyword evidence="3" id="KW-0804">Transcription</keyword>